<organism evidence="1">
    <name type="scientific">bioreactor metagenome</name>
    <dbReference type="NCBI Taxonomy" id="1076179"/>
    <lineage>
        <taxon>unclassified sequences</taxon>
        <taxon>metagenomes</taxon>
        <taxon>ecological metagenomes</taxon>
    </lineage>
</organism>
<gene>
    <name evidence="1" type="ORF">SDC9_67314</name>
</gene>
<comment type="caution">
    <text evidence="1">The sequence shown here is derived from an EMBL/GenBank/DDBJ whole genome shotgun (WGS) entry which is preliminary data.</text>
</comment>
<protein>
    <recommendedName>
        <fullName evidence="2">Prepilin-type N-terminal cleavage/methylation domain-containing protein</fullName>
    </recommendedName>
</protein>
<evidence type="ECO:0000313" key="1">
    <source>
        <dbReference type="EMBL" id="MPM20876.1"/>
    </source>
</evidence>
<reference evidence="1" key="1">
    <citation type="submission" date="2019-08" db="EMBL/GenBank/DDBJ databases">
        <authorList>
            <person name="Kucharzyk K."/>
            <person name="Murdoch R.W."/>
            <person name="Higgins S."/>
            <person name="Loffler F."/>
        </authorList>
    </citation>
    <scope>NUCLEOTIDE SEQUENCE</scope>
</reference>
<dbReference type="NCBIfam" id="TIGR02532">
    <property type="entry name" value="IV_pilin_GFxxxE"/>
    <property type="match status" value="1"/>
</dbReference>
<evidence type="ECO:0008006" key="2">
    <source>
        <dbReference type="Google" id="ProtNLM"/>
    </source>
</evidence>
<name>A0A644XX88_9ZZZZ</name>
<dbReference type="EMBL" id="VSSQ01003475">
    <property type="protein sequence ID" value="MPM20876.1"/>
    <property type="molecule type" value="Genomic_DNA"/>
</dbReference>
<dbReference type="InterPro" id="IPR012902">
    <property type="entry name" value="N_methyl_site"/>
</dbReference>
<dbReference type="Pfam" id="PF07963">
    <property type="entry name" value="N_methyl"/>
    <property type="match status" value="1"/>
</dbReference>
<accession>A0A644XX88</accession>
<proteinExistence type="predicted"/>
<sequence length="128" mass="13789">MRRAMIPGRRRAFTLAETLVAVAVLGLVAAGSLRLAVLSARALGEVRQGRERLALSRNFWLRAVGGKLESRGREKAVSWETGRFDFPGQDGPPPGYSCGTVVITPAPAGGEKIVLYVPDRMISRGSKQ</sequence>
<dbReference type="AlphaFoldDB" id="A0A644XX88"/>